<dbReference type="InterPro" id="IPR009959">
    <property type="entry name" value="Cyclase_SnoaL-like"/>
</dbReference>
<dbReference type="SUPFAM" id="SSF54427">
    <property type="entry name" value="NTF2-like"/>
    <property type="match status" value="1"/>
</dbReference>
<keyword evidence="2" id="KW-1185">Reference proteome</keyword>
<evidence type="ECO:0000313" key="1">
    <source>
        <dbReference type="EMBL" id="GGB72892.1"/>
    </source>
</evidence>
<dbReference type="Pfam" id="PF07366">
    <property type="entry name" value="SnoaL"/>
    <property type="match status" value="1"/>
</dbReference>
<dbReference type="PANTHER" id="PTHR38436:SF1">
    <property type="entry name" value="ESTER CYCLASE"/>
    <property type="match status" value="1"/>
</dbReference>
<sequence>MKNTLEQNKQLVHEFYAAVNKEDYKAASAYLHKNFIFYVQVDQPIRGADGFVASEKKNFDAFGEFDFQIIDLIAEGNKVAVYMTHEGKHSNKPLMGLEPKGNNIRFSLMMWLTIEGGKIIEKRAHFDRMDIEEQAIR</sequence>
<comment type="caution">
    <text evidence="1">The sequence shown here is derived from an EMBL/GenBank/DDBJ whole genome shotgun (WGS) entry which is preliminary data.</text>
</comment>
<dbReference type="EMBL" id="BMJE01000002">
    <property type="protein sequence ID" value="GGB72892.1"/>
    <property type="molecule type" value="Genomic_DNA"/>
</dbReference>
<protein>
    <recommendedName>
        <fullName evidence="3">Ester cyclase</fullName>
    </recommendedName>
</protein>
<evidence type="ECO:0008006" key="3">
    <source>
        <dbReference type="Google" id="ProtNLM"/>
    </source>
</evidence>
<dbReference type="Proteomes" id="UP000615760">
    <property type="component" value="Unassembled WGS sequence"/>
</dbReference>
<organism evidence="1 2">
    <name type="scientific">Flavobacterium suaedae</name>
    <dbReference type="NCBI Taxonomy" id="1767027"/>
    <lineage>
        <taxon>Bacteria</taxon>
        <taxon>Pseudomonadati</taxon>
        <taxon>Bacteroidota</taxon>
        <taxon>Flavobacteriia</taxon>
        <taxon>Flavobacteriales</taxon>
        <taxon>Flavobacteriaceae</taxon>
        <taxon>Flavobacterium</taxon>
    </lineage>
</organism>
<dbReference type="PANTHER" id="PTHR38436">
    <property type="entry name" value="POLYKETIDE CYCLASE SNOAL-LIKE DOMAIN"/>
    <property type="match status" value="1"/>
</dbReference>
<gene>
    <name evidence="1" type="ORF">GCM10007424_11050</name>
</gene>
<evidence type="ECO:0000313" key="2">
    <source>
        <dbReference type="Proteomes" id="UP000615760"/>
    </source>
</evidence>
<reference evidence="2" key="1">
    <citation type="journal article" date="2019" name="Int. J. Syst. Evol. Microbiol.">
        <title>The Global Catalogue of Microorganisms (GCM) 10K type strain sequencing project: providing services to taxonomists for standard genome sequencing and annotation.</title>
        <authorList>
            <consortium name="The Broad Institute Genomics Platform"/>
            <consortium name="The Broad Institute Genome Sequencing Center for Infectious Disease"/>
            <person name="Wu L."/>
            <person name="Ma J."/>
        </authorList>
    </citation>
    <scope>NUCLEOTIDE SEQUENCE [LARGE SCALE GENOMIC DNA]</scope>
    <source>
        <strain evidence="2">CGMCC 1.15461</strain>
    </source>
</reference>
<proteinExistence type="predicted"/>
<dbReference type="InterPro" id="IPR032710">
    <property type="entry name" value="NTF2-like_dom_sf"/>
</dbReference>
<dbReference type="RefSeq" id="WP_188620244.1">
    <property type="nucleotide sequence ID" value="NZ_BMJE01000002.1"/>
</dbReference>
<accession>A0ABQ1JRM0</accession>
<name>A0ABQ1JRM0_9FLAO</name>
<dbReference type="Gene3D" id="3.10.450.50">
    <property type="match status" value="1"/>
</dbReference>